<dbReference type="Pfam" id="PF14129">
    <property type="entry name" value="DUF4296"/>
    <property type="match status" value="1"/>
</dbReference>
<keyword evidence="5" id="KW-1185">Reference proteome</keyword>
<dbReference type="EMBL" id="QFFG01000002">
    <property type="protein sequence ID" value="PWG05810.1"/>
    <property type="molecule type" value="Genomic_DNA"/>
</dbReference>
<dbReference type="OrthoDB" id="1525222at2"/>
<dbReference type="InterPro" id="IPR025381">
    <property type="entry name" value="DUF4296"/>
</dbReference>
<dbReference type="PROSITE" id="PS51257">
    <property type="entry name" value="PROKAR_LIPOPROTEIN"/>
    <property type="match status" value="1"/>
</dbReference>
<accession>A0A2U2JBU3</accession>
<organism evidence="4 5">
    <name type="scientific">Polaribacter aquimarinus</name>
    <dbReference type="NCBI Taxonomy" id="2100726"/>
    <lineage>
        <taxon>Bacteria</taxon>
        <taxon>Pseudomonadati</taxon>
        <taxon>Bacteroidota</taxon>
        <taxon>Flavobacteriia</taxon>
        <taxon>Flavobacteriales</taxon>
        <taxon>Flavobacteriaceae</taxon>
    </lineage>
</organism>
<keyword evidence="1" id="KW-0175">Coiled coil</keyword>
<feature type="chain" id="PRO_5015626477" evidence="2">
    <location>
        <begin position="24"/>
        <end position="142"/>
    </location>
</feature>
<sequence>MKKISTFLMFVFLLSCTSNTIFEKPKDLIPKDTMSLLIEDLLLANAAKYIKNKNLENQINYVPLVYNKYKIDSIRFTSSSFYYASVIDTYKEIIEDAKNSLEKKKRYYTKLKTQLDSIRRDSISKSKKNLTKLETIKDSNLE</sequence>
<evidence type="ECO:0000313" key="5">
    <source>
        <dbReference type="Proteomes" id="UP000245670"/>
    </source>
</evidence>
<evidence type="ECO:0000259" key="3">
    <source>
        <dbReference type="Pfam" id="PF14129"/>
    </source>
</evidence>
<gene>
    <name evidence="4" type="ORF">DIS07_05040</name>
</gene>
<comment type="caution">
    <text evidence="4">The sequence shown here is derived from an EMBL/GenBank/DDBJ whole genome shotgun (WGS) entry which is preliminary data.</text>
</comment>
<dbReference type="RefSeq" id="WP_109404143.1">
    <property type="nucleotide sequence ID" value="NZ_QFFG01000002.1"/>
</dbReference>
<evidence type="ECO:0000313" key="4">
    <source>
        <dbReference type="EMBL" id="PWG05810.1"/>
    </source>
</evidence>
<proteinExistence type="predicted"/>
<reference evidence="4 5" key="1">
    <citation type="submission" date="2018-05" db="EMBL/GenBank/DDBJ databases">
        <title>Polaribacter aquimarinus sp. nov., isolated from sediment in a sediment of sea.</title>
        <authorList>
            <person name="Lu D."/>
        </authorList>
    </citation>
    <scope>NUCLEOTIDE SEQUENCE [LARGE SCALE GENOMIC DNA]</scope>
    <source>
        <strain evidence="4 5">ZY113</strain>
    </source>
</reference>
<evidence type="ECO:0000256" key="1">
    <source>
        <dbReference type="SAM" id="Coils"/>
    </source>
</evidence>
<feature type="signal peptide" evidence="2">
    <location>
        <begin position="1"/>
        <end position="23"/>
    </location>
</feature>
<feature type="domain" description="DUF4296" evidence="3">
    <location>
        <begin position="25"/>
        <end position="105"/>
    </location>
</feature>
<keyword evidence="2" id="KW-0732">Signal</keyword>
<dbReference type="AlphaFoldDB" id="A0A2U2JBU3"/>
<evidence type="ECO:0000256" key="2">
    <source>
        <dbReference type="SAM" id="SignalP"/>
    </source>
</evidence>
<dbReference type="Proteomes" id="UP000245670">
    <property type="component" value="Unassembled WGS sequence"/>
</dbReference>
<name>A0A2U2JBU3_9FLAO</name>
<protein>
    <submittedName>
        <fullName evidence="4">DUF4296 domain-containing protein</fullName>
    </submittedName>
</protein>
<feature type="coiled-coil region" evidence="1">
    <location>
        <begin position="87"/>
        <end position="114"/>
    </location>
</feature>